<dbReference type="SUPFAM" id="SSF52096">
    <property type="entry name" value="ClpP/crotonase"/>
    <property type="match status" value="1"/>
</dbReference>
<dbReference type="Pfam" id="PF00378">
    <property type="entry name" value="ECH_1"/>
    <property type="match status" value="1"/>
</dbReference>
<evidence type="ECO:0000313" key="1">
    <source>
        <dbReference type="EMBL" id="MEE2050883.1"/>
    </source>
</evidence>
<evidence type="ECO:0000313" key="2">
    <source>
        <dbReference type="Proteomes" id="UP001348641"/>
    </source>
</evidence>
<sequence>MSDDLSVSVDGHVGVLEFRRPPNNHFDLALLRDLADAAAELEGARGCRAIVLCSEGRHFCAGVDFGGEGVGPNPASSLKAIYAEGLRLFSLAVPVVAAVQGAAVGGGLGVACAADFRVAAPSTRFHANFGALGIHQGFGLSASLPRIIGAQGAAEMLYTARRVGGERALALGLADRLVEDGAVRGAAVAFAHEIAAGAPLAVRSMRETLRAGYTDEVRAAMEREITEQTRLLATEDSEAGIAASLARTAPVFTGR</sequence>
<name>A0ABU7KNK9_9ACTN</name>
<dbReference type="PANTHER" id="PTHR11941">
    <property type="entry name" value="ENOYL-COA HYDRATASE-RELATED"/>
    <property type="match status" value="1"/>
</dbReference>
<dbReference type="InterPro" id="IPR001753">
    <property type="entry name" value="Enoyl-CoA_hydra/iso"/>
</dbReference>
<organism evidence="1 2">
    <name type="scientific">Nocardiopsis tropica</name>
    <dbReference type="NCBI Taxonomy" id="109330"/>
    <lineage>
        <taxon>Bacteria</taxon>
        <taxon>Bacillati</taxon>
        <taxon>Actinomycetota</taxon>
        <taxon>Actinomycetes</taxon>
        <taxon>Streptosporangiales</taxon>
        <taxon>Nocardiopsidaceae</taxon>
        <taxon>Nocardiopsis</taxon>
    </lineage>
</organism>
<comment type="caution">
    <text evidence="1">The sequence shown here is derived from an EMBL/GenBank/DDBJ whole genome shotgun (WGS) entry which is preliminary data.</text>
</comment>
<dbReference type="RefSeq" id="WP_330158055.1">
    <property type="nucleotide sequence ID" value="NZ_BAAAJA010000008.1"/>
</dbReference>
<proteinExistence type="predicted"/>
<gene>
    <name evidence="1" type="ORF">Q8A49_10285</name>
</gene>
<dbReference type="InterPro" id="IPR029045">
    <property type="entry name" value="ClpP/crotonase-like_dom_sf"/>
</dbReference>
<dbReference type="Gene3D" id="3.90.226.10">
    <property type="entry name" value="2-enoyl-CoA Hydratase, Chain A, domain 1"/>
    <property type="match status" value="1"/>
</dbReference>
<dbReference type="PANTHER" id="PTHR11941:SF54">
    <property type="entry name" value="ENOYL-COA HYDRATASE, MITOCHONDRIAL"/>
    <property type="match status" value="1"/>
</dbReference>
<reference evidence="1 2" key="1">
    <citation type="submission" date="2023-07" db="EMBL/GenBank/DDBJ databases">
        <authorList>
            <person name="Girao M."/>
            <person name="Carvalho M.F."/>
        </authorList>
    </citation>
    <scope>NUCLEOTIDE SEQUENCE [LARGE SCALE GENOMIC DNA]</scope>
    <source>
        <strain evidence="1 2">66/93</strain>
    </source>
</reference>
<dbReference type="Proteomes" id="UP001348641">
    <property type="component" value="Unassembled WGS sequence"/>
</dbReference>
<protein>
    <submittedName>
        <fullName evidence="1">Enoyl-CoA hydratase/isomerase family protein</fullName>
    </submittedName>
</protein>
<accession>A0ABU7KNK9</accession>
<dbReference type="EMBL" id="JAUUCC010000020">
    <property type="protein sequence ID" value="MEE2050883.1"/>
    <property type="molecule type" value="Genomic_DNA"/>
</dbReference>
<dbReference type="CDD" id="cd06558">
    <property type="entry name" value="crotonase-like"/>
    <property type="match status" value="1"/>
</dbReference>